<keyword evidence="1" id="KW-1133">Transmembrane helix</keyword>
<evidence type="ECO:0000256" key="1">
    <source>
        <dbReference type="SAM" id="Phobius"/>
    </source>
</evidence>
<feature type="transmembrane region" description="Helical" evidence="1">
    <location>
        <begin position="209"/>
        <end position="235"/>
    </location>
</feature>
<feature type="transmembrane region" description="Helical" evidence="1">
    <location>
        <begin position="33"/>
        <end position="56"/>
    </location>
</feature>
<accession>A0A518G164</accession>
<protein>
    <submittedName>
        <fullName evidence="2">Uncharacterized protein</fullName>
    </submittedName>
</protein>
<keyword evidence="1" id="KW-0472">Membrane</keyword>
<evidence type="ECO:0000313" key="2">
    <source>
        <dbReference type="EMBL" id="QDV22348.1"/>
    </source>
</evidence>
<sequence precursor="true">MQLDRTEIVIRRRNSLELLDLSLLVLKRHWRPIAASGLLLGLPFLLLDMWAIQWMLQEDSLWSLEYQETSETAQRWRHAAHLTALFFLQFPLLSIPTTLFLGNQIFFQPMSLRQIVAQLRAIAFRCFIVLGVLRLGVVALCLELAVNRRVPFDSGVELWILVIFPGICLIMRACWPLAPEILGLERCPLWAKEKNVISYRQRSRRLHHLLLSENISSFIAAAIFGSLLLVMLLSLQLWLAGISTGNWQWAWWCDYIALPVSLWCVGLFLAVFRFLNYIDVRIRLEGWEIELLMRAEGARLKPLANKLNSGAIQEQAAL</sequence>
<feature type="transmembrane region" description="Helical" evidence="1">
    <location>
        <begin position="158"/>
        <end position="178"/>
    </location>
</feature>
<keyword evidence="1" id="KW-0812">Transmembrane</keyword>
<dbReference type="EMBL" id="CP036298">
    <property type="protein sequence ID" value="QDV22348.1"/>
    <property type="molecule type" value="Genomic_DNA"/>
</dbReference>
<organism evidence="2 3">
    <name type="scientific">Aureliella helgolandensis</name>
    <dbReference type="NCBI Taxonomy" id="2527968"/>
    <lineage>
        <taxon>Bacteria</taxon>
        <taxon>Pseudomonadati</taxon>
        <taxon>Planctomycetota</taxon>
        <taxon>Planctomycetia</taxon>
        <taxon>Pirellulales</taxon>
        <taxon>Pirellulaceae</taxon>
        <taxon>Aureliella</taxon>
    </lineage>
</organism>
<reference evidence="2 3" key="1">
    <citation type="submission" date="2019-02" db="EMBL/GenBank/DDBJ databases">
        <title>Deep-cultivation of Planctomycetes and their phenomic and genomic characterization uncovers novel biology.</title>
        <authorList>
            <person name="Wiegand S."/>
            <person name="Jogler M."/>
            <person name="Boedeker C."/>
            <person name="Pinto D."/>
            <person name="Vollmers J."/>
            <person name="Rivas-Marin E."/>
            <person name="Kohn T."/>
            <person name="Peeters S.H."/>
            <person name="Heuer A."/>
            <person name="Rast P."/>
            <person name="Oberbeckmann S."/>
            <person name="Bunk B."/>
            <person name="Jeske O."/>
            <person name="Meyerdierks A."/>
            <person name="Storesund J.E."/>
            <person name="Kallscheuer N."/>
            <person name="Luecker S."/>
            <person name="Lage O.M."/>
            <person name="Pohl T."/>
            <person name="Merkel B.J."/>
            <person name="Hornburger P."/>
            <person name="Mueller R.-W."/>
            <person name="Bruemmer F."/>
            <person name="Labrenz M."/>
            <person name="Spormann A.M."/>
            <person name="Op den Camp H."/>
            <person name="Overmann J."/>
            <person name="Amann R."/>
            <person name="Jetten M.S.M."/>
            <person name="Mascher T."/>
            <person name="Medema M.H."/>
            <person name="Devos D.P."/>
            <person name="Kaster A.-K."/>
            <person name="Ovreas L."/>
            <person name="Rohde M."/>
            <person name="Galperin M.Y."/>
            <person name="Jogler C."/>
        </authorList>
    </citation>
    <scope>NUCLEOTIDE SEQUENCE [LARGE SCALE GENOMIC DNA]</scope>
    <source>
        <strain evidence="2 3">Q31a</strain>
    </source>
</reference>
<feature type="transmembrane region" description="Helical" evidence="1">
    <location>
        <begin position="76"/>
        <end position="101"/>
    </location>
</feature>
<evidence type="ECO:0000313" key="3">
    <source>
        <dbReference type="Proteomes" id="UP000318017"/>
    </source>
</evidence>
<gene>
    <name evidence="2" type="ORF">Q31a_06320</name>
</gene>
<feature type="transmembrane region" description="Helical" evidence="1">
    <location>
        <begin position="122"/>
        <end position="146"/>
    </location>
</feature>
<dbReference type="Proteomes" id="UP000318017">
    <property type="component" value="Chromosome"/>
</dbReference>
<proteinExistence type="predicted"/>
<name>A0A518G164_9BACT</name>
<feature type="transmembrane region" description="Helical" evidence="1">
    <location>
        <begin position="255"/>
        <end position="275"/>
    </location>
</feature>
<dbReference type="KEGG" id="ahel:Q31a_06320"/>
<keyword evidence="3" id="KW-1185">Reference proteome</keyword>
<dbReference type="AlphaFoldDB" id="A0A518G164"/>
<dbReference type="RefSeq" id="WP_145073775.1">
    <property type="nucleotide sequence ID" value="NZ_CP036298.1"/>
</dbReference>
<dbReference type="OrthoDB" id="266384at2"/>